<dbReference type="Gene3D" id="3.90.930.1">
    <property type="match status" value="1"/>
</dbReference>
<name>A0A6D2C6C7_9HELI</name>
<evidence type="ECO:0000313" key="2">
    <source>
        <dbReference type="Proteomes" id="UP000029870"/>
    </source>
</evidence>
<dbReference type="RefSeq" id="WP_027338428.1">
    <property type="nucleotide sequence ID" value="NZ_JRPG02000045.1"/>
</dbReference>
<organism evidence="1 2">
    <name type="scientific">Helicobacter bilis</name>
    <dbReference type="NCBI Taxonomy" id="37372"/>
    <lineage>
        <taxon>Bacteria</taxon>
        <taxon>Pseudomonadati</taxon>
        <taxon>Campylobacterota</taxon>
        <taxon>Epsilonproteobacteria</taxon>
        <taxon>Campylobacterales</taxon>
        <taxon>Helicobacteraceae</taxon>
        <taxon>Helicobacter</taxon>
    </lineage>
</organism>
<proteinExistence type="predicted"/>
<dbReference type="SUPFAM" id="SSF82185">
    <property type="entry name" value="Histone H3 K4-specific methyltransferase SET7/9 N-terminal domain"/>
    <property type="match status" value="1"/>
</dbReference>
<sequence length="195" mass="22116">MLLKSVLMGLLSFHSVDTTMLKECENHADKISGCVEKEYDSSVNLWRETPYKNGKKEGIEKRYYENGNLALEMPYKNGEAEGMLKGYYENGLLRREAPLKNDKIEGILKEYYENGSLQAGVKVLNDKLHGDTRFYTEDGKLLALVKGENGKIISGKCFDDKVLTDKEIDDLSGLKSIEEPINYLKEICLKESDSK</sequence>
<reference evidence="1 2" key="1">
    <citation type="journal article" date="2014" name="Genome Announc.">
        <title>Draft genome sequences of eight enterohepatic helicobacter species isolated from both laboratory and wild rodents.</title>
        <authorList>
            <person name="Sheh A."/>
            <person name="Shen Z."/>
            <person name="Fox J.G."/>
        </authorList>
    </citation>
    <scope>NUCLEOTIDE SEQUENCE [LARGE SCALE GENOMIC DNA]</scope>
    <source>
        <strain evidence="1 2">Missouri</strain>
    </source>
</reference>
<dbReference type="EMBL" id="JRPH02000043">
    <property type="protein sequence ID" value="TLE02525.1"/>
    <property type="molecule type" value="Genomic_DNA"/>
</dbReference>
<dbReference type="InterPro" id="IPR011652">
    <property type="entry name" value="MORN_2"/>
</dbReference>
<gene>
    <name evidence="1" type="ORF">LS77_010155</name>
</gene>
<dbReference type="Pfam" id="PF07661">
    <property type="entry name" value="MORN_2"/>
    <property type="match status" value="4"/>
</dbReference>
<evidence type="ECO:0000313" key="1">
    <source>
        <dbReference type="EMBL" id="TLE02525.1"/>
    </source>
</evidence>
<accession>A0A6D2C6C7</accession>
<dbReference type="Proteomes" id="UP000029870">
    <property type="component" value="Unassembled WGS sequence"/>
</dbReference>
<protein>
    <submittedName>
        <fullName evidence="1">Toxin-antitoxin system YwqK family antitoxin</fullName>
    </submittedName>
</protein>
<comment type="caution">
    <text evidence="1">The sequence shown here is derived from an EMBL/GenBank/DDBJ whole genome shotgun (WGS) entry which is preliminary data.</text>
</comment>
<dbReference type="AlphaFoldDB" id="A0A6D2C6C7"/>